<evidence type="ECO:0000256" key="1">
    <source>
        <dbReference type="ARBA" id="ARBA00023016"/>
    </source>
</evidence>
<dbReference type="InterPro" id="IPR050325">
    <property type="entry name" value="Prot/Nucl_acid_deglycase"/>
</dbReference>
<comment type="similarity">
    <text evidence="3">Belongs to the peptidase C56 family. HSP31-like subfamily.</text>
</comment>
<evidence type="ECO:0000256" key="2">
    <source>
        <dbReference type="ARBA" id="ARBA00023239"/>
    </source>
</evidence>
<dbReference type="SUPFAM" id="SSF52317">
    <property type="entry name" value="Class I glutamine amidotransferase-like"/>
    <property type="match status" value="1"/>
</dbReference>
<dbReference type="GO" id="GO:0019243">
    <property type="term" value="P:methylglyoxal catabolic process to D-lactate via S-lactoyl-glutathione"/>
    <property type="evidence" value="ECO:0007669"/>
    <property type="project" value="TreeGrafter"/>
</dbReference>
<dbReference type="AlphaFoldDB" id="A0A1S8CVR8"/>
<dbReference type="RefSeq" id="WP_076877488.1">
    <property type="nucleotide sequence ID" value="NZ_MLCN01000010.1"/>
</dbReference>
<dbReference type="CDD" id="cd03141">
    <property type="entry name" value="GATase1_Hsp31_like"/>
    <property type="match status" value="1"/>
</dbReference>
<organism evidence="5 6">
    <name type="scientific">Alkanindiges hydrocarboniclasticus</name>
    <dbReference type="NCBI Taxonomy" id="1907941"/>
    <lineage>
        <taxon>Bacteria</taxon>
        <taxon>Pseudomonadati</taxon>
        <taxon>Pseudomonadota</taxon>
        <taxon>Gammaproteobacteria</taxon>
        <taxon>Moraxellales</taxon>
        <taxon>Moraxellaceae</taxon>
        <taxon>Alkanindiges</taxon>
    </lineage>
</organism>
<evidence type="ECO:0000313" key="6">
    <source>
        <dbReference type="Proteomes" id="UP000192132"/>
    </source>
</evidence>
<dbReference type="PANTHER" id="PTHR48094">
    <property type="entry name" value="PROTEIN/NUCLEIC ACID DEGLYCASE DJ-1-RELATED"/>
    <property type="match status" value="1"/>
</dbReference>
<proteinExistence type="inferred from homology"/>
<dbReference type="GO" id="GO:0005737">
    <property type="term" value="C:cytoplasm"/>
    <property type="evidence" value="ECO:0007669"/>
    <property type="project" value="TreeGrafter"/>
</dbReference>
<dbReference type="GO" id="GO:0019172">
    <property type="term" value="F:glyoxalase III activity"/>
    <property type="evidence" value="ECO:0007669"/>
    <property type="project" value="TreeGrafter"/>
</dbReference>
<dbReference type="InterPro" id="IPR002818">
    <property type="entry name" value="DJ-1/PfpI"/>
</dbReference>
<dbReference type="Proteomes" id="UP000192132">
    <property type="component" value="Unassembled WGS sequence"/>
</dbReference>
<comment type="caution">
    <text evidence="5">The sequence shown here is derived from an EMBL/GenBank/DDBJ whole genome shotgun (WGS) entry which is preliminary data.</text>
</comment>
<keyword evidence="1" id="KW-0346">Stress response</keyword>
<gene>
    <name evidence="5" type="ORF">BKE30_04710</name>
</gene>
<sequence>MSTIKKVLIVVTNSAEFEKVGYRTGLWLSELTHFWDVLEKAGLTMDIASPAGGYVPIDPESLLMPELIQMTGLKDAVNKRYEDRAFMDQLKNTQCVAEVDASQYEAIYLTGGHGVMFDFANNEALAGLIAEFYENNKIVAAVCHGPCGLLNVKLSSGDYLIKDKKLTGFSWKEEQLAKRDHAVPFSLQDELAQRGAHYEKALIPFTEKVVEDGLLITGQNPKSAHAVGQAVLSRLNS</sequence>
<keyword evidence="5" id="KW-0808">Transferase</keyword>
<name>A0A1S8CVR8_9GAMM</name>
<keyword evidence="6" id="KW-1185">Reference proteome</keyword>
<dbReference type="GO" id="GO:0016740">
    <property type="term" value="F:transferase activity"/>
    <property type="evidence" value="ECO:0007669"/>
    <property type="project" value="UniProtKB-KW"/>
</dbReference>
<protein>
    <submittedName>
        <fullName evidence="5">Type 1 glutamine amidotransferase domain-containing protein</fullName>
    </submittedName>
</protein>
<dbReference type="OrthoDB" id="9792284at2"/>
<keyword evidence="2" id="KW-0456">Lyase</keyword>
<accession>A0A1S8CVR8</accession>
<dbReference type="Pfam" id="PF01965">
    <property type="entry name" value="DJ-1_PfpI"/>
    <property type="match status" value="1"/>
</dbReference>
<dbReference type="Gene3D" id="3.40.50.880">
    <property type="match status" value="1"/>
</dbReference>
<dbReference type="InterPro" id="IPR029062">
    <property type="entry name" value="Class_I_gatase-like"/>
</dbReference>
<dbReference type="PANTHER" id="PTHR48094:SF11">
    <property type="entry name" value="GLUTATHIONE-INDEPENDENT GLYOXALASE HSP31-RELATED"/>
    <property type="match status" value="1"/>
</dbReference>
<keyword evidence="5" id="KW-0315">Glutamine amidotransferase</keyword>
<feature type="domain" description="DJ-1/PfpI" evidence="4">
    <location>
        <begin position="29"/>
        <end position="232"/>
    </location>
</feature>
<evidence type="ECO:0000313" key="5">
    <source>
        <dbReference type="EMBL" id="ONG41408.1"/>
    </source>
</evidence>
<evidence type="ECO:0000256" key="3">
    <source>
        <dbReference type="ARBA" id="ARBA00038493"/>
    </source>
</evidence>
<reference evidence="5 6" key="1">
    <citation type="submission" date="2016-10" db="EMBL/GenBank/DDBJ databases">
        <title>Draft Genome sequence of Alkanindiges sp. strain H1.</title>
        <authorList>
            <person name="Subhash Y."/>
            <person name="Lee S."/>
        </authorList>
    </citation>
    <scope>NUCLEOTIDE SEQUENCE [LARGE SCALE GENOMIC DNA]</scope>
    <source>
        <strain evidence="5 6">H1</strain>
    </source>
</reference>
<dbReference type="EMBL" id="MLCN01000010">
    <property type="protein sequence ID" value="ONG41408.1"/>
    <property type="molecule type" value="Genomic_DNA"/>
</dbReference>
<evidence type="ECO:0000259" key="4">
    <source>
        <dbReference type="Pfam" id="PF01965"/>
    </source>
</evidence>
<dbReference type="STRING" id="1907941.BKE30_04710"/>